<dbReference type="PROSITE" id="PS51379">
    <property type="entry name" value="4FE4S_FER_2"/>
    <property type="match status" value="2"/>
</dbReference>
<gene>
    <name evidence="15" type="primary">rsxB</name>
    <name evidence="15" type="ORF">EJN92_20740</name>
</gene>
<accession>A0A3S9HQ21</accession>
<evidence type="ECO:0000256" key="1">
    <source>
        <dbReference type="ARBA" id="ARBA00022448"/>
    </source>
</evidence>
<proteinExistence type="predicted"/>
<dbReference type="AlphaFoldDB" id="A0A3S9HQ21"/>
<dbReference type="OrthoDB" id="9789936at2"/>
<dbReference type="Pfam" id="PF14697">
    <property type="entry name" value="Fer4_21"/>
    <property type="match status" value="1"/>
</dbReference>
<reference evidence="15 16" key="1">
    <citation type="journal article" date="2011" name="Int. J. Syst. Evol. Microbiol.">
        <title>Description of Undibacterium oligocarboniphilum sp. nov., isolated from purified water, and Undibacterium pigrum strain CCUG 49012 as the type strain of Undibacterium parvum sp. nov., and emended descriptions of the genus Undibacterium and the species Undibacterium pigrum.</title>
        <authorList>
            <person name="Eder W."/>
            <person name="Wanner G."/>
            <person name="Ludwig W."/>
            <person name="Busse H.J."/>
            <person name="Ziemke-Kageler F."/>
            <person name="Lang E."/>
        </authorList>
    </citation>
    <scope>NUCLEOTIDE SEQUENCE [LARGE SCALE GENOMIC DNA]</scope>
    <source>
        <strain evidence="15 16">DSM 23061</strain>
    </source>
</reference>
<dbReference type="NCBIfam" id="TIGR01944">
    <property type="entry name" value="rnfB"/>
    <property type="match status" value="1"/>
</dbReference>
<dbReference type="GO" id="GO:0046872">
    <property type="term" value="F:metal ion binding"/>
    <property type="evidence" value="ECO:0007669"/>
    <property type="project" value="UniProtKB-KW"/>
</dbReference>
<evidence type="ECO:0000256" key="11">
    <source>
        <dbReference type="ARBA" id="ARBA00023136"/>
    </source>
</evidence>
<dbReference type="Pfam" id="PF04060">
    <property type="entry name" value="FeS"/>
    <property type="match status" value="1"/>
</dbReference>
<name>A0A3S9HQ21_9BURK</name>
<feature type="domain" description="4Fe-4S ferredoxin-type" evidence="13">
    <location>
        <begin position="76"/>
        <end position="105"/>
    </location>
</feature>
<feature type="compositionally biased region" description="Basic and acidic residues" evidence="12">
    <location>
        <begin position="214"/>
        <end position="226"/>
    </location>
</feature>
<dbReference type="PROSITE" id="PS00198">
    <property type="entry name" value="4FE4S_FER_1"/>
    <property type="match status" value="1"/>
</dbReference>
<keyword evidence="11" id="KW-0472">Membrane</keyword>
<evidence type="ECO:0000256" key="8">
    <source>
        <dbReference type="ARBA" id="ARBA00022982"/>
    </source>
</evidence>
<feature type="region of interest" description="Disordered" evidence="12">
    <location>
        <begin position="184"/>
        <end position="226"/>
    </location>
</feature>
<dbReference type="NCBIfam" id="NF003475">
    <property type="entry name" value="PRK05113.1"/>
    <property type="match status" value="1"/>
</dbReference>
<dbReference type="Proteomes" id="UP000275663">
    <property type="component" value="Chromosome"/>
</dbReference>
<dbReference type="InterPro" id="IPR050294">
    <property type="entry name" value="RnfB_subfamily"/>
</dbReference>
<dbReference type="SUPFAM" id="SSF54862">
    <property type="entry name" value="4Fe-4S ferredoxins"/>
    <property type="match status" value="1"/>
</dbReference>
<keyword evidence="9" id="KW-0408">Iron</keyword>
<feature type="domain" description="4Fe-4S" evidence="14">
    <location>
        <begin position="1"/>
        <end position="60"/>
    </location>
</feature>
<keyword evidence="2" id="KW-1003">Cell membrane</keyword>
<evidence type="ECO:0000259" key="13">
    <source>
        <dbReference type="PROSITE" id="PS51379"/>
    </source>
</evidence>
<dbReference type="PANTHER" id="PTHR42859">
    <property type="entry name" value="OXIDOREDUCTASE"/>
    <property type="match status" value="1"/>
</dbReference>
<sequence length="226" mass="24738">MPSTLADQIEDLLPQTQCTKCGYPACRPYAVAIADGLARYNQCPPGGQEGVARLANLLGKPVIALNLTHGHERARLVAIIEEAYCIGCTLCIQACPVDAILGAAKQMHTVLPELCTGCDLCVAPCPVDCISMVNVSAEKTGWDAWTETQAAQARKHYESRQTRLVREQQENEERLLAKAREKLRAVSSEPALSAEQAAEKERKRQIISAAIERAQQRKRDSETPES</sequence>
<evidence type="ECO:0000256" key="3">
    <source>
        <dbReference type="ARBA" id="ARBA00022485"/>
    </source>
</evidence>
<evidence type="ECO:0000256" key="7">
    <source>
        <dbReference type="ARBA" id="ARBA00022967"/>
    </source>
</evidence>
<organism evidence="15 16">
    <name type="scientific">Undibacterium parvum</name>
    <dbReference type="NCBI Taxonomy" id="401471"/>
    <lineage>
        <taxon>Bacteria</taxon>
        <taxon>Pseudomonadati</taxon>
        <taxon>Pseudomonadota</taxon>
        <taxon>Betaproteobacteria</taxon>
        <taxon>Burkholderiales</taxon>
        <taxon>Oxalobacteraceae</taxon>
        <taxon>Undibacterium</taxon>
    </lineage>
</organism>
<dbReference type="InterPro" id="IPR010207">
    <property type="entry name" value="Elect_transpt_cplx_RnfB/RsxB"/>
</dbReference>
<evidence type="ECO:0000256" key="2">
    <source>
        <dbReference type="ARBA" id="ARBA00022475"/>
    </source>
</evidence>
<dbReference type="InterPro" id="IPR017896">
    <property type="entry name" value="4Fe4S_Fe-S-bd"/>
</dbReference>
<dbReference type="RefSeq" id="WP_126129571.1">
    <property type="nucleotide sequence ID" value="NZ_CP034464.1"/>
</dbReference>
<dbReference type="Gene3D" id="3.30.70.20">
    <property type="match status" value="1"/>
</dbReference>
<evidence type="ECO:0000256" key="10">
    <source>
        <dbReference type="ARBA" id="ARBA00023014"/>
    </source>
</evidence>
<dbReference type="KEGG" id="upv:EJN92_20740"/>
<keyword evidence="5" id="KW-0479">Metal-binding</keyword>
<evidence type="ECO:0000256" key="4">
    <source>
        <dbReference type="ARBA" id="ARBA00022519"/>
    </source>
</evidence>
<dbReference type="InterPro" id="IPR007202">
    <property type="entry name" value="4Fe-4S_dom"/>
</dbReference>
<keyword evidence="1" id="KW-0813">Transport</keyword>
<dbReference type="NCBIfam" id="NF005415">
    <property type="entry name" value="PRK06991.1"/>
    <property type="match status" value="1"/>
</dbReference>
<protein>
    <submittedName>
        <fullName evidence="15">Electron transport complex subunit RsxB</fullName>
    </submittedName>
</protein>
<keyword evidence="7" id="KW-1278">Translocase</keyword>
<keyword evidence="16" id="KW-1185">Reference proteome</keyword>
<evidence type="ECO:0000313" key="15">
    <source>
        <dbReference type="EMBL" id="AZP14210.1"/>
    </source>
</evidence>
<keyword evidence="10" id="KW-0411">Iron-sulfur</keyword>
<evidence type="ECO:0000256" key="6">
    <source>
        <dbReference type="ARBA" id="ARBA00022737"/>
    </source>
</evidence>
<keyword evidence="4" id="KW-0997">Cell inner membrane</keyword>
<dbReference type="PANTHER" id="PTHR42859:SF3">
    <property type="entry name" value="ION-TRANSLOCATING OXIDOREDUCTASE COMPLEX SUBUNIT B"/>
    <property type="match status" value="1"/>
</dbReference>
<dbReference type="PROSITE" id="PS51656">
    <property type="entry name" value="4FE4S"/>
    <property type="match status" value="1"/>
</dbReference>
<evidence type="ECO:0000259" key="14">
    <source>
        <dbReference type="PROSITE" id="PS51656"/>
    </source>
</evidence>
<evidence type="ECO:0000313" key="16">
    <source>
        <dbReference type="Proteomes" id="UP000275663"/>
    </source>
</evidence>
<dbReference type="GO" id="GO:0051539">
    <property type="term" value="F:4 iron, 4 sulfur cluster binding"/>
    <property type="evidence" value="ECO:0007669"/>
    <property type="project" value="UniProtKB-KW"/>
</dbReference>
<feature type="domain" description="4Fe-4S ferredoxin-type" evidence="13">
    <location>
        <begin position="106"/>
        <end position="135"/>
    </location>
</feature>
<dbReference type="Gene3D" id="1.10.15.40">
    <property type="entry name" value="Electron transport complex subunit B, putative Fe-S cluster"/>
    <property type="match status" value="1"/>
</dbReference>
<dbReference type="InterPro" id="IPR017900">
    <property type="entry name" value="4Fe4S_Fe_S_CS"/>
</dbReference>
<evidence type="ECO:0000256" key="12">
    <source>
        <dbReference type="SAM" id="MobiDB-lite"/>
    </source>
</evidence>
<evidence type="ECO:0000256" key="5">
    <source>
        <dbReference type="ARBA" id="ARBA00022723"/>
    </source>
</evidence>
<keyword evidence="6" id="KW-0677">Repeat</keyword>
<keyword evidence="3" id="KW-0004">4Fe-4S</keyword>
<dbReference type="EMBL" id="CP034464">
    <property type="protein sequence ID" value="AZP14210.1"/>
    <property type="molecule type" value="Genomic_DNA"/>
</dbReference>
<keyword evidence="8" id="KW-0249">Electron transport</keyword>
<dbReference type="GO" id="GO:0009055">
    <property type="term" value="F:electron transfer activity"/>
    <property type="evidence" value="ECO:0007669"/>
    <property type="project" value="InterPro"/>
</dbReference>
<evidence type="ECO:0000256" key="9">
    <source>
        <dbReference type="ARBA" id="ARBA00023004"/>
    </source>
</evidence>